<protein>
    <submittedName>
        <fullName evidence="1">Uncharacterized protein</fullName>
    </submittedName>
</protein>
<evidence type="ECO:0000313" key="2">
    <source>
        <dbReference type="Proteomes" id="UP001500631"/>
    </source>
</evidence>
<reference evidence="2" key="1">
    <citation type="journal article" date="2019" name="Int. J. Syst. Evol. Microbiol.">
        <title>The Global Catalogue of Microorganisms (GCM) 10K type strain sequencing project: providing services to taxonomists for standard genome sequencing and annotation.</title>
        <authorList>
            <consortium name="The Broad Institute Genomics Platform"/>
            <consortium name="The Broad Institute Genome Sequencing Center for Infectious Disease"/>
            <person name="Wu L."/>
            <person name="Ma J."/>
        </authorList>
    </citation>
    <scope>NUCLEOTIDE SEQUENCE [LARGE SCALE GENOMIC DNA]</scope>
    <source>
        <strain evidence="2">JCM 18424</strain>
    </source>
</reference>
<organism evidence="1 2">
    <name type="scientific">Wohlfahrtiimonas larvae</name>
    <dbReference type="NCBI Taxonomy" id="1157986"/>
    <lineage>
        <taxon>Bacteria</taxon>
        <taxon>Pseudomonadati</taxon>
        <taxon>Pseudomonadota</taxon>
        <taxon>Gammaproteobacteria</taxon>
        <taxon>Cardiobacteriales</taxon>
        <taxon>Ignatzschineriaceae</taxon>
        <taxon>Wohlfahrtiimonas</taxon>
    </lineage>
</organism>
<gene>
    <name evidence="1" type="ORF">GCM10023338_15460</name>
</gene>
<proteinExistence type="predicted"/>
<dbReference type="Proteomes" id="UP001500631">
    <property type="component" value="Unassembled WGS sequence"/>
</dbReference>
<sequence>MTKSEVAQINERIAGIQRIIIYLRKQQDDLFSNRKQQSKAYKTIVDEIKDAKKRIQRLEKAKAG</sequence>
<evidence type="ECO:0000313" key="1">
    <source>
        <dbReference type="EMBL" id="GAA5100637.1"/>
    </source>
</evidence>
<comment type="caution">
    <text evidence="1">The sequence shown here is derived from an EMBL/GenBank/DDBJ whole genome shotgun (WGS) entry which is preliminary data.</text>
</comment>
<keyword evidence="2" id="KW-1185">Reference proteome</keyword>
<dbReference type="RefSeq" id="WP_345667711.1">
    <property type="nucleotide sequence ID" value="NZ_BAABKE010000005.1"/>
</dbReference>
<dbReference type="EMBL" id="BAABKE010000005">
    <property type="protein sequence ID" value="GAA5100637.1"/>
    <property type="molecule type" value="Genomic_DNA"/>
</dbReference>
<name>A0ABP9MST6_9GAMM</name>
<accession>A0ABP9MST6</accession>